<dbReference type="CDD" id="cd15732">
    <property type="entry name" value="FYVE_MTMR3"/>
    <property type="match status" value="1"/>
</dbReference>
<dbReference type="PROSITE" id="PS51339">
    <property type="entry name" value="PPASE_MYOTUBULARIN"/>
    <property type="match status" value="1"/>
</dbReference>
<dbReference type="Gene3D" id="3.50.30.30">
    <property type="match status" value="1"/>
</dbReference>
<evidence type="ECO:0000256" key="12">
    <source>
        <dbReference type="PIRSR" id="PIRSR630564-2"/>
    </source>
</evidence>
<comment type="subcellular location">
    <subcellularLocation>
        <location evidence="1">Membrane</location>
    </subcellularLocation>
</comment>
<evidence type="ECO:0000256" key="14">
    <source>
        <dbReference type="SAM" id="MobiDB-lite"/>
    </source>
</evidence>
<dbReference type="SUPFAM" id="SSF52799">
    <property type="entry name" value="(Phosphotyrosine protein) phosphatases II"/>
    <property type="match status" value="1"/>
</dbReference>
<keyword evidence="9" id="KW-0472">Membrane</keyword>
<dbReference type="PANTHER" id="PTHR10807">
    <property type="entry name" value="MYOTUBULARIN-RELATED"/>
    <property type="match status" value="1"/>
</dbReference>
<evidence type="ECO:0000256" key="8">
    <source>
        <dbReference type="ARBA" id="ARBA00023098"/>
    </source>
</evidence>
<organism evidence="17 18">
    <name type="scientific">Polypterus senegalus</name>
    <name type="common">Senegal bichir</name>
    <dbReference type="NCBI Taxonomy" id="55291"/>
    <lineage>
        <taxon>Eukaryota</taxon>
        <taxon>Metazoa</taxon>
        <taxon>Chordata</taxon>
        <taxon>Craniata</taxon>
        <taxon>Vertebrata</taxon>
        <taxon>Euteleostomi</taxon>
        <taxon>Actinopterygii</taxon>
        <taxon>Polypteriformes</taxon>
        <taxon>Polypteridae</taxon>
        <taxon>Polypterus</taxon>
    </lineage>
</organism>
<evidence type="ECO:0000256" key="10">
    <source>
        <dbReference type="ARBA" id="ARBA00032571"/>
    </source>
</evidence>
<comment type="caution">
    <text evidence="17">The sequence shown here is derived from an EMBL/GenBank/DDBJ whole genome shotgun (WGS) entry which is preliminary data.</text>
</comment>
<evidence type="ECO:0000256" key="2">
    <source>
        <dbReference type="ARBA" id="ARBA00007471"/>
    </source>
</evidence>
<dbReference type="SMART" id="SM00404">
    <property type="entry name" value="PTPc_motif"/>
    <property type="match status" value="1"/>
</dbReference>
<dbReference type="GO" id="GO:0004438">
    <property type="term" value="F:phosphatidylinositol-3-phosphate phosphatase activity"/>
    <property type="evidence" value="ECO:0007669"/>
    <property type="project" value="TreeGrafter"/>
</dbReference>
<keyword evidence="4" id="KW-0479">Metal-binding</keyword>
<reference evidence="17 18" key="1">
    <citation type="journal article" date="2021" name="Cell">
        <title>Tracing the genetic footprints of vertebrate landing in non-teleost ray-finned fishes.</title>
        <authorList>
            <person name="Bi X."/>
            <person name="Wang K."/>
            <person name="Yang L."/>
            <person name="Pan H."/>
            <person name="Jiang H."/>
            <person name="Wei Q."/>
            <person name="Fang M."/>
            <person name="Yu H."/>
            <person name="Zhu C."/>
            <person name="Cai Y."/>
            <person name="He Y."/>
            <person name="Gan X."/>
            <person name="Zeng H."/>
            <person name="Yu D."/>
            <person name="Zhu Y."/>
            <person name="Jiang H."/>
            <person name="Qiu Q."/>
            <person name="Yang H."/>
            <person name="Zhang Y.E."/>
            <person name="Wang W."/>
            <person name="Zhu M."/>
            <person name="He S."/>
            <person name="Zhang G."/>
        </authorList>
    </citation>
    <scope>NUCLEOTIDE SEQUENCE [LARGE SCALE GENOMIC DNA]</scope>
    <source>
        <strain evidence="17">Bchr_013</strain>
    </source>
</reference>
<evidence type="ECO:0000256" key="11">
    <source>
        <dbReference type="PIRSR" id="PIRSR630564-1"/>
    </source>
</evidence>
<feature type="domain" description="Myotubularin phosphatase" evidence="16">
    <location>
        <begin position="422"/>
        <end position="842"/>
    </location>
</feature>
<dbReference type="PROSITE" id="PS00383">
    <property type="entry name" value="TYR_PHOSPHATASE_1"/>
    <property type="match status" value="1"/>
</dbReference>
<dbReference type="InterPro" id="IPR029021">
    <property type="entry name" value="Prot-tyrosine_phosphatase-like"/>
</dbReference>
<evidence type="ECO:0000259" key="15">
    <source>
        <dbReference type="PROSITE" id="PS50178"/>
    </source>
</evidence>
<dbReference type="InterPro" id="IPR003595">
    <property type="entry name" value="Tyr_Pase_cat"/>
</dbReference>
<dbReference type="GO" id="GO:0016020">
    <property type="term" value="C:membrane"/>
    <property type="evidence" value="ECO:0007669"/>
    <property type="project" value="UniProtKB-SubCell"/>
</dbReference>
<evidence type="ECO:0000256" key="1">
    <source>
        <dbReference type="ARBA" id="ARBA00004370"/>
    </source>
</evidence>
<feature type="region of interest" description="Disordered" evidence="14">
    <location>
        <begin position="952"/>
        <end position="972"/>
    </location>
</feature>
<keyword evidence="8" id="KW-0443">Lipid metabolism</keyword>
<feature type="non-terminal residue" evidence="17">
    <location>
        <position position="1"/>
    </location>
</feature>
<keyword evidence="7" id="KW-0862">Zinc</keyword>
<keyword evidence="5 13" id="KW-0863">Zinc-finger</keyword>
<dbReference type="GO" id="GO:0004722">
    <property type="term" value="F:protein serine/threonine phosphatase activity"/>
    <property type="evidence" value="ECO:0007669"/>
    <property type="project" value="UniProtKB-ARBA"/>
</dbReference>
<feature type="domain" description="FYVE-type" evidence="15">
    <location>
        <begin position="1401"/>
        <end position="1461"/>
    </location>
</feature>
<evidence type="ECO:0000259" key="16">
    <source>
        <dbReference type="PROSITE" id="PS51339"/>
    </source>
</evidence>
<proteinExistence type="inferred from homology"/>
<dbReference type="PROSITE" id="PS50178">
    <property type="entry name" value="ZF_FYVE"/>
    <property type="match status" value="1"/>
</dbReference>
<feature type="binding site" evidence="12">
    <location>
        <begin position="617"/>
        <end position="618"/>
    </location>
    <ligand>
        <name>substrate</name>
    </ligand>
</feature>
<keyword evidence="18" id="KW-1185">Reference proteome</keyword>
<evidence type="ECO:0000256" key="6">
    <source>
        <dbReference type="ARBA" id="ARBA00022801"/>
    </source>
</evidence>
<dbReference type="GO" id="GO:0061952">
    <property type="term" value="P:midbody abscission"/>
    <property type="evidence" value="ECO:0007669"/>
    <property type="project" value="UniProtKB-ARBA"/>
</dbReference>
<dbReference type="GO" id="GO:0005829">
    <property type="term" value="C:cytosol"/>
    <property type="evidence" value="ECO:0007669"/>
    <property type="project" value="UniProtKB-ARBA"/>
</dbReference>
<protein>
    <recommendedName>
        <fullName evidence="3">phosphatidylinositol-3,5-bisphosphate 3-phosphatase</fullName>
        <ecNumber evidence="3">3.1.3.95</ecNumber>
    </recommendedName>
    <alternativeName>
        <fullName evidence="10">Phosphatidylinositol-3,5-bisphosphate 3-phosphatase</fullName>
    </alternativeName>
</protein>
<evidence type="ECO:0000256" key="5">
    <source>
        <dbReference type="ARBA" id="ARBA00022771"/>
    </source>
</evidence>
<feature type="active site" description="Phosphocysteine intermediate" evidence="11">
    <location>
        <position position="679"/>
    </location>
</feature>
<sequence>MARVPQVAEGCCFWLPFISMMLGGFGVSAERLAVLEVFLQSEPRLGYKLQGAMMEASPGSQSEEIAGNLLLVKEDPSVSAEEGEPWIGVVPVEMEQAETQTSNQESFAASVVSKMKRALVLGASALLILALNQNTIREMDLSQVLSKPIIVIQTSENVTKLIGALLRGLRATAKITYKTILQDNLKCLQQLWNTVLWALLILCTGVIIQAHWQYRLEQLGEHSELYPKQDVINCLAALKIKKYHRPKKKCEKALRGEAENCAVCLEQFNNNQDEEALPSLEDIQANQIFPRKYPVLEEKNLQVPYPELHGEFTEYVGRAEDAIIALSNYRLHIKFRDSVVNVPLQLIECVECRDMFQLHITCKDCKVIRCQFSTFEQCQEWLKRLSGSIRPPSRLEDLFSFAFHAMYSGEKDHHGDLCRPGEHVTSRFKNEVDRMSFDLQNAWRISEINMKYRLCASYPQLVLVPAWITDKELESVASFRSWKRIPVVVYRHQSTGAVIARCGQPEVSWWGWRNADDEHLVQSIAKACAIDSSSTKHLSNGICFRHCNNGSDLSDVEFDSSVSNGSGVEYLGIQCQKLLILDARSYAAAVANRAKGGGCECPEYYPNCEVVFMGMANIHSIRKSFQSLRLLCTQMPDPGNWLSALEGTKWLQHLSMLLKSSLLVVNAVDRDLRPVLVHCSDGWDRTPQIVALSKLLLDPYYRTIEGFQVLVETEWLDFGHKFADRCGHGENSDDLNERCPVFLQWLDCVHQLQRQFPCSFEFNEAFLVKLVQHTYSCLFGTFLCNNAKEREDKHTQERTCSVWSLLRSANKAFRNMLYSSHSETVLHPVCHVRNLMLWSAVYLPNSSPSTPAEDSSAPFPVSGSVPEDQPLGSRLPKTRSFDNLSTVCEPGGSLLSNRRSSDPSLNDKWQEHRRSLEVNIGVGTEGIASQDQDDGTALLGRALNLRIANSSGEELGDTEEDNHPPLDTAPQKEYTGAREALIQATAETTEEIELSVAVAEGQIENILQEATKEENILDDMEKNVNITPVLSMNEESSKLVITSTLLPKHSNILNTQLFELPSDREPVFLNRSFVSDQDHSSETVSPGTHLPESNGALSFVVNGCSQIIDRNVNKAENHLMSPPTPPEQHEDRLSLLESSTETLKEEGCRQEVPLCEFSKHTNGKENQLHSTKMEDIGQNKTEITSQRTLDGIHQPFPSALPPLSFTTPGLGNQEEPICNGESIDREFCSLQQQQQQINSHHANGEKASLSRQVSGASFSSLPFHTHGSGSSSLQHRCVHNHVGRHPSSPEQPLRSHLDDDGLALHNDAIQQRLRQIEAGHQMEVETLKKQVQELWSRLESQHLGGSLRINGDMGDEVTSIADSESILDHNCLSRCSTELFSEASWEQVDKQDTEVTRWYPDHLAAQCYGCESRFWLASRKHHCRNCGNVFCASCCDQKIPVPSQQLFEPTRVCTTCYNHLQPSGTALEMDMEKPIAASSN</sequence>
<gene>
    <name evidence="17" type="primary">Mtmr3</name>
    <name evidence="17" type="ORF">GTO96_0005700</name>
</gene>
<dbReference type="SMART" id="SM00064">
    <property type="entry name" value="FYVE"/>
    <property type="match status" value="1"/>
</dbReference>
<name>A0A8X8BUM8_POLSE</name>
<dbReference type="GO" id="GO:0010506">
    <property type="term" value="P:regulation of autophagy"/>
    <property type="evidence" value="ECO:0007669"/>
    <property type="project" value="TreeGrafter"/>
</dbReference>
<dbReference type="InterPro" id="IPR030564">
    <property type="entry name" value="Myotubularin"/>
</dbReference>
<evidence type="ECO:0000256" key="9">
    <source>
        <dbReference type="ARBA" id="ARBA00023136"/>
    </source>
</evidence>
<dbReference type="Pfam" id="PF06602">
    <property type="entry name" value="Myotub-related"/>
    <property type="match status" value="1"/>
</dbReference>
<evidence type="ECO:0000313" key="17">
    <source>
        <dbReference type="EMBL" id="KAG2471103.1"/>
    </source>
</evidence>
<dbReference type="GO" id="GO:0008270">
    <property type="term" value="F:zinc ion binding"/>
    <property type="evidence" value="ECO:0007669"/>
    <property type="project" value="UniProtKB-KW"/>
</dbReference>
<dbReference type="GO" id="GO:0046474">
    <property type="term" value="P:glycerophospholipid biosynthetic process"/>
    <property type="evidence" value="ECO:0007669"/>
    <property type="project" value="UniProtKB-ARBA"/>
</dbReference>
<dbReference type="GO" id="GO:0052629">
    <property type="term" value="F:phosphatidylinositol-3,5-bisphosphate 3-phosphatase activity"/>
    <property type="evidence" value="ECO:0007669"/>
    <property type="project" value="UniProtKB-EC"/>
</dbReference>
<dbReference type="InterPro" id="IPR010569">
    <property type="entry name" value="Myotubularin-like_Pase_dom"/>
</dbReference>
<dbReference type="SUPFAM" id="SSF50729">
    <property type="entry name" value="PH domain-like"/>
    <property type="match status" value="1"/>
</dbReference>
<evidence type="ECO:0000313" key="18">
    <source>
        <dbReference type="Proteomes" id="UP000886611"/>
    </source>
</evidence>
<dbReference type="EMBL" id="JAATIS010000094">
    <property type="protein sequence ID" value="KAG2471103.1"/>
    <property type="molecule type" value="Genomic_DNA"/>
</dbReference>
<dbReference type="PANTHER" id="PTHR10807:SF66">
    <property type="entry name" value="MYOTUBULARIN-RELATED PROTEIN 3"/>
    <property type="match status" value="1"/>
</dbReference>
<dbReference type="Gene3D" id="3.30.40.10">
    <property type="entry name" value="Zinc/RING finger domain, C3HC4 (zinc finger)"/>
    <property type="match status" value="1"/>
</dbReference>
<dbReference type="InterPro" id="IPR013083">
    <property type="entry name" value="Znf_RING/FYVE/PHD"/>
</dbReference>
<dbReference type="InterPro" id="IPR011011">
    <property type="entry name" value="Znf_FYVE_PHD"/>
</dbReference>
<feature type="binding site" evidence="12">
    <location>
        <begin position="592"/>
        <end position="595"/>
    </location>
    <ligand>
        <name>substrate</name>
    </ligand>
</feature>
<dbReference type="FunFam" id="3.50.30.30:FF:000031">
    <property type="entry name" value="RING finger protein 215"/>
    <property type="match status" value="1"/>
</dbReference>
<evidence type="ECO:0000256" key="4">
    <source>
        <dbReference type="ARBA" id="ARBA00022723"/>
    </source>
</evidence>
<dbReference type="GO" id="GO:0060090">
    <property type="term" value="F:molecular adaptor activity"/>
    <property type="evidence" value="ECO:0007669"/>
    <property type="project" value="UniProtKB-ARBA"/>
</dbReference>
<evidence type="ECO:0000256" key="7">
    <source>
        <dbReference type="ARBA" id="ARBA00022833"/>
    </source>
</evidence>
<dbReference type="EC" id="3.1.3.95" evidence="3"/>
<dbReference type="InterPro" id="IPR017455">
    <property type="entry name" value="Znf_FYVE-rel"/>
</dbReference>
<evidence type="ECO:0000256" key="13">
    <source>
        <dbReference type="PROSITE-ProRule" id="PRU00091"/>
    </source>
</evidence>
<evidence type="ECO:0000256" key="3">
    <source>
        <dbReference type="ARBA" id="ARBA00012903"/>
    </source>
</evidence>
<feature type="non-terminal residue" evidence="17">
    <location>
        <position position="1480"/>
    </location>
</feature>
<dbReference type="GO" id="GO:0046856">
    <property type="term" value="P:phosphatidylinositol dephosphorylation"/>
    <property type="evidence" value="ECO:0007669"/>
    <property type="project" value="UniProtKB-ARBA"/>
</dbReference>
<dbReference type="InterPro" id="IPR000306">
    <property type="entry name" value="Znf_FYVE"/>
</dbReference>
<feature type="binding site" evidence="12">
    <location>
        <begin position="679"/>
        <end position="685"/>
    </location>
    <ligand>
        <name>substrate</name>
    </ligand>
</feature>
<accession>A0A8X8BUM8</accession>
<dbReference type="GO" id="GO:0019903">
    <property type="term" value="F:protein phosphatase binding"/>
    <property type="evidence" value="ECO:0007669"/>
    <property type="project" value="TreeGrafter"/>
</dbReference>
<dbReference type="InterPro" id="IPR016130">
    <property type="entry name" value="Tyr_Pase_AS"/>
</dbReference>
<dbReference type="FunFam" id="3.30.40.10:FF:000073">
    <property type="entry name" value="myotubularin-related protein 4 isoform X2"/>
    <property type="match status" value="1"/>
</dbReference>
<keyword evidence="6" id="KW-0378">Hydrolase</keyword>
<dbReference type="Pfam" id="PF01363">
    <property type="entry name" value="FYVE"/>
    <property type="match status" value="1"/>
</dbReference>
<feature type="region of interest" description="Disordered" evidence="14">
    <location>
        <begin position="849"/>
        <end position="883"/>
    </location>
</feature>
<comment type="similarity">
    <text evidence="2">Belongs to the protein-tyrosine phosphatase family. Non-receptor class myotubularin subfamily.</text>
</comment>
<dbReference type="Proteomes" id="UP000886611">
    <property type="component" value="Unassembled WGS sequence"/>
</dbReference>
<dbReference type="SUPFAM" id="SSF57903">
    <property type="entry name" value="FYVE/PHD zinc finger"/>
    <property type="match status" value="1"/>
</dbReference>